<proteinExistence type="predicted"/>
<evidence type="ECO:0000313" key="1">
    <source>
        <dbReference type="EMBL" id="AGH44112.1"/>
    </source>
</evidence>
<dbReference type="KEGG" id="gps:C427_2003"/>
<keyword evidence="2" id="KW-1185">Reference proteome</keyword>
<accession>M4S080</accession>
<evidence type="ECO:0000313" key="2">
    <source>
        <dbReference type="Proteomes" id="UP000011864"/>
    </source>
</evidence>
<sequence length="49" mass="5373">MQLFMVVESTSSNVSFNKELCVFSGFSNLRAACCKRLTIVMSVALLIAI</sequence>
<dbReference type="Proteomes" id="UP000011864">
    <property type="component" value="Chromosome"/>
</dbReference>
<dbReference type="HOGENOM" id="CLU_3138787_0_0_6"/>
<name>M4S080_9ALTE</name>
<dbReference type="AlphaFoldDB" id="M4S080"/>
<organism evidence="1 2">
    <name type="scientific">Paraglaciecola psychrophila 170</name>
    <dbReference type="NCBI Taxonomy" id="1129794"/>
    <lineage>
        <taxon>Bacteria</taxon>
        <taxon>Pseudomonadati</taxon>
        <taxon>Pseudomonadota</taxon>
        <taxon>Gammaproteobacteria</taxon>
        <taxon>Alteromonadales</taxon>
        <taxon>Alteromonadaceae</taxon>
        <taxon>Paraglaciecola</taxon>
    </lineage>
</organism>
<dbReference type="EMBL" id="CP003837">
    <property type="protein sequence ID" value="AGH44112.1"/>
    <property type="molecule type" value="Genomic_DNA"/>
</dbReference>
<gene>
    <name evidence="1" type="ORF">C427_2003</name>
</gene>
<protein>
    <submittedName>
        <fullName evidence="1">Uncharacterized protein</fullName>
    </submittedName>
</protein>
<reference evidence="1 2" key="1">
    <citation type="journal article" date="2013" name="Genome Announc.">
        <title>Complete Genome Sequence of Glaciecola psychrophila Strain 170T.</title>
        <authorList>
            <person name="Yin J."/>
            <person name="Chen J."/>
            <person name="Liu G."/>
            <person name="Yu Y."/>
            <person name="Song L."/>
            <person name="Wang X."/>
            <person name="Qu X."/>
        </authorList>
    </citation>
    <scope>NUCLEOTIDE SEQUENCE [LARGE SCALE GENOMIC DNA]</scope>
    <source>
        <strain evidence="1 2">170</strain>
    </source>
</reference>